<dbReference type="Gene3D" id="1.10.150.130">
    <property type="match status" value="1"/>
</dbReference>
<evidence type="ECO:0000256" key="1">
    <source>
        <dbReference type="ARBA" id="ARBA00023125"/>
    </source>
</evidence>
<dbReference type="RefSeq" id="WP_353304603.1">
    <property type="nucleotide sequence ID" value="NZ_BAABWN010000024.1"/>
</dbReference>
<keyword evidence="2" id="KW-0233">DNA recombination</keyword>
<evidence type="ECO:0000313" key="5">
    <source>
        <dbReference type="Proteomes" id="UP001465153"/>
    </source>
</evidence>
<dbReference type="InterPro" id="IPR013762">
    <property type="entry name" value="Integrase-like_cat_sf"/>
</dbReference>
<keyword evidence="5" id="KW-1185">Reference proteome</keyword>
<dbReference type="Gene3D" id="1.10.443.10">
    <property type="entry name" value="Intergrase catalytic core"/>
    <property type="match status" value="1"/>
</dbReference>
<dbReference type="EMBL" id="BAABWN010000024">
    <property type="protein sequence ID" value="GAA6170302.1"/>
    <property type="molecule type" value="Genomic_DNA"/>
</dbReference>
<name>A0ABQ0AF73_9GAMM</name>
<dbReference type="InterPro" id="IPR052925">
    <property type="entry name" value="Phage_Integrase-like_Recomb"/>
</dbReference>
<gene>
    <name evidence="4" type="ORF">NBRC116591_41160</name>
</gene>
<evidence type="ECO:0000259" key="3">
    <source>
        <dbReference type="PROSITE" id="PS51898"/>
    </source>
</evidence>
<organism evidence="4 5">
    <name type="scientific">Sessilibacter corallicola</name>
    <dbReference type="NCBI Taxonomy" id="2904075"/>
    <lineage>
        <taxon>Bacteria</taxon>
        <taxon>Pseudomonadati</taxon>
        <taxon>Pseudomonadota</taxon>
        <taxon>Gammaproteobacteria</taxon>
        <taxon>Cellvibrionales</taxon>
        <taxon>Cellvibrionaceae</taxon>
        <taxon>Sessilibacter</taxon>
    </lineage>
</organism>
<evidence type="ECO:0000313" key="4">
    <source>
        <dbReference type="EMBL" id="GAA6170302.1"/>
    </source>
</evidence>
<feature type="domain" description="Tyr recombinase" evidence="3">
    <location>
        <begin position="99"/>
        <end position="306"/>
    </location>
</feature>
<proteinExistence type="predicted"/>
<dbReference type="InterPro" id="IPR010998">
    <property type="entry name" value="Integrase_recombinase_N"/>
</dbReference>
<dbReference type="Pfam" id="PF00589">
    <property type="entry name" value="Phage_integrase"/>
    <property type="match status" value="1"/>
</dbReference>
<dbReference type="SUPFAM" id="SSF56349">
    <property type="entry name" value="DNA breaking-rejoining enzymes"/>
    <property type="match status" value="1"/>
</dbReference>
<protein>
    <submittedName>
        <fullName evidence="4">Site-specific integrase</fullName>
    </submittedName>
</protein>
<comment type="caution">
    <text evidence="4">The sequence shown here is derived from an EMBL/GenBank/DDBJ whole genome shotgun (WGS) entry which is preliminary data.</text>
</comment>
<accession>A0ABQ0AF73</accession>
<dbReference type="PANTHER" id="PTHR34605">
    <property type="entry name" value="PHAGE_INTEGRASE DOMAIN-CONTAINING PROTEIN"/>
    <property type="match status" value="1"/>
</dbReference>
<sequence length="415" mass="47259">MSETHKYIQAATRKNTRLSYRSAIEHYEDVWGGFLPATADSVASYLAHFAPTLAVSTLKQRLAALAAWHNEQGFPDPTKAPHVKKVLKGIAELHPHQEKQARPLQIEQLSKIDAWITQQLQDIGSSPHGERKLLRDRAMLLLGFWRAFRSDELTRMTIENVRVMPNQGLEIFVPRSKTDRARGRHFKAPALKRLCPVSAFQAWTNILQATHGPLFPAINQWGHIAEHAINPVSVIAIVKSYCEHVGFEDADNFSSHSLRRGFATWATGHGWDTKTLMEYVGWKDVKSAMRYIDHDDAFAQQRIGHALSLSDAPETPGLPQRTALNVELAIERYSKHTRGMTKTRSLIERYCLSSLAMETLDQEGKRYRIHIDHEDAGQLDERIDDLLHRMHQIAGDNHCMLEATIRHPETDQVWD</sequence>
<reference evidence="4 5" key="1">
    <citation type="submission" date="2024-04" db="EMBL/GenBank/DDBJ databases">
        <title>Draft genome sequence of Sessilibacter corallicola NBRC 116591.</title>
        <authorList>
            <person name="Miyakawa T."/>
            <person name="Kusuya Y."/>
            <person name="Miura T."/>
        </authorList>
    </citation>
    <scope>NUCLEOTIDE SEQUENCE [LARGE SCALE GENOMIC DNA]</scope>
    <source>
        <strain evidence="4 5">KU-00831-HH</strain>
    </source>
</reference>
<dbReference type="PANTHER" id="PTHR34605:SF3">
    <property type="entry name" value="P CELL-TYPE AGGLUTINATION PROTEIN MAP4-LIKE-RELATED"/>
    <property type="match status" value="1"/>
</dbReference>
<dbReference type="CDD" id="cd00799">
    <property type="entry name" value="INT_Cre_C"/>
    <property type="match status" value="1"/>
</dbReference>
<dbReference type="InterPro" id="IPR011010">
    <property type="entry name" value="DNA_brk_join_enz"/>
</dbReference>
<dbReference type="InterPro" id="IPR002104">
    <property type="entry name" value="Integrase_catalytic"/>
</dbReference>
<dbReference type="Proteomes" id="UP001465153">
    <property type="component" value="Unassembled WGS sequence"/>
</dbReference>
<dbReference type="PROSITE" id="PS51898">
    <property type="entry name" value="TYR_RECOMBINASE"/>
    <property type="match status" value="1"/>
</dbReference>
<keyword evidence="1" id="KW-0238">DNA-binding</keyword>
<dbReference type="SUPFAM" id="SSF47823">
    <property type="entry name" value="lambda integrase-like, N-terminal domain"/>
    <property type="match status" value="1"/>
</dbReference>
<evidence type="ECO:0000256" key="2">
    <source>
        <dbReference type="ARBA" id="ARBA00023172"/>
    </source>
</evidence>